<feature type="region of interest" description="Disordered" evidence="1">
    <location>
        <begin position="334"/>
        <end position="353"/>
    </location>
</feature>
<proteinExistence type="predicted"/>
<accession>A0A0D7AJ30</accession>
<reference evidence="2 3" key="1">
    <citation type="journal article" date="2015" name="Fungal Genet. Biol.">
        <title>Evolution of novel wood decay mechanisms in Agaricales revealed by the genome sequences of Fistulina hepatica and Cylindrobasidium torrendii.</title>
        <authorList>
            <person name="Floudas D."/>
            <person name="Held B.W."/>
            <person name="Riley R."/>
            <person name="Nagy L.G."/>
            <person name="Koehler G."/>
            <person name="Ransdell A.S."/>
            <person name="Younus H."/>
            <person name="Chow J."/>
            <person name="Chiniquy J."/>
            <person name="Lipzen A."/>
            <person name="Tritt A."/>
            <person name="Sun H."/>
            <person name="Haridas S."/>
            <person name="LaButti K."/>
            <person name="Ohm R.A."/>
            <person name="Kues U."/>
            <person name="Blanchette R.A."/>
            <person name="Grigoriev I.V."/>
            <person name="Minto R.E."/>
            <person name="Hibbett D.S."/>
        </authorList>
    </citation>
    <scope>NUCLEOTIDE SEQUENCE [LARGE SCALE GENOMIC DNA]</scope>
    <source>
        <strain evidence="2 3">ATCC 64428</strain>
    </source>
</reference>
<evidence type="ECO:0000313" key="2">
    <source>
        <dbReference type="EMBL" id="KIY51759.1"/>
    </source>
</evidence>
<dbReference type="EMBL" id="KN881648">
    <property type="protein sequence ID" value="KIY51759.1"/>
    <property type="molecule type" value="Genomic_DNA"/>
</dbReference>
<protein>
    <submittedName>
        <fullName evidence="2">Uncharacterized protein</fullName>
    </submittedName>
</protein>
<evidence type="ECO:0000313" key="3">
    <source>
        <dbReference type="Proteomes" id="UP000054144"/>
    </source>
</evidence>
<feature type="compositionally biased region" description="Basic and acidic residues" evidence="1">
    <location>
        <begin position="288"/>
        <end position="304"/>
    </location>
</feature>
<feature type="region of interest" description="Disordered" evidence="1">
    <location>
        <begin position="245"/>
        <end position="327"/>
    </location>
</feature>
<sequence>MVLRYYDIQARFLPDVHFKVILPLEDLPVSVHGQCTSRALSFGRCTGGIIPVVGSTYVQKYWRHGRTGLQKGVFEGAGTPSGLTRGLEKRRYIGSEFEELSSMQEAVNCKLLQDAAAIPKIRYVRTVTPTTRNVQDKEPGRCGRAGEVRDFNDKEKREEGEVKIRYVGTGRFYDDQQQHHVQQQQTIMTCAWELPVVRRRSDADEREKNVISITKQKRREIETRFDVGTGMVLVYLLIRSGRRRPMPDSQDDLCAHSTHKRRKRKSVHSSIRWRTADPESEISGQTKILDRRKGSFKRGEKPTTTDDDPGTTRSDPEATGKQFKSIRQRRIRLSQQAKKHQRTSSTNTLVVRL</sequence>
<dbReference type="AlphaFoldDB" id="A0A0D7AJ30"/>
<gene>
    <name evidence="2" type="ORF">FISHEDRAFT_56436</name>
</gene>
<dbReference type="Proteomes" id="UP000054144">
    <property type="component" value="Unassembled WGS sequence"/>
</dbReference>
<evidence type="ECO:0000256" key="1">
    <source>
        <dbReference type="SAM" id="MobiDB-lite"/>
    </source>
</evidence>
<feature type="compositionally biased region" description="Basic residues" evidence="1">
    <location>
        <begin position="257"/>
        <end position="267"/>
    </location>
</feature>
<keyword evidence="3" id="KW-1185">Reference proteome</keyword>
<name>A0A0D7AJ30_9AGAR</name>
<feature type="compositionally biased region" description="Polar residues" evidence="1">
    <location>
        <begin position="343"/>
        <end position="353"/>
    </location>
</feature>
<organism evidence="2 3">
    <name type="scientific">Fistulina hepatica ATCC 64428</name>
    <dbReference type="NCBI Taxonomy" id="1128425"/>
    <lineage>
        <taxon>Eukaryota</taxon>
        <taxon>Fungi</taxon>
        <taxon>Dikarya</taxon>
        <taxon>Basidiomycota</taxon>
        <taxon>Agaricomycotina</taxon>
        <taxon>Agaricomycetes</taxon>
        <taxon>Agaricomycetidae</taxon>
        <taxon>Agaricales</taxon>
        <taxon>Fistulinaceae</taxon>
        <taxon>Fistulina</taxon>
    </lineage>
</organism>